<evidence type="ECO:0000313" key="2">
    <source>
        <dbReference type="EMBL" id="KZT01917.1"/>
    </source>
</evidence>
<dbReference type="RefSeq" id="XP_040759657.1">
    <property type="nucleotide sequence ID" value="XM_040907311.1"/>
</dbReference>
<evidence type="ECO:0000256" key="1">
    <source>
        <dbReference type="SAM" id="MobiDB-lite"/>
    </source>
</evidence>
<reference evidence="2 3" key="1">
    <citation type="journal article" date="2016" name="Mol. Biol. Evol.">
        <title>Comparative Genomics of Early-Diverging Mushroom-Forming Fungi Provides Insights into the Origins of Lignocellulose Decay Capabilities.</title>
        <authorList>
            <person name="Nagy L.G."/>
            <person name="Riley R."/>
            <person name="Tritt A."/>
            <person name="Adam C."/>
            <person name="Daum C."/>
            <person name="Floudas D."/>
            <person name="Sun H."/>
            <person name="Yadav J.S."/>
            <person name="Pangilinan J."/>
            <person name="Larsson K.H."/>
            <person name="Matsuura K."/>
            <person name="Barry K."/>
            <person name="Labutti K."/>
            <person name="Kuo R."/>
            <person name="Ohm R.A."/>
            <person name="Bhattacharya S.S."/>
            <person name="Shirouzu T."/>
            <person name="Yoshinaga Y."/>
            <person name="Martin F.M."/>
            <person name="Grigoriev I.V."/>
            <person name="Hibbett D.S."/>
        </authorList>
    </citation>
    <scope>NUCLEOTIDE SEQUENCE [LARGE SCALE GENOMIC DNA]</scope>
    <source>
        <strain evidence="2 3">93-53</strain>
    </source>
</reference>
<dbReference type="EMBL" id="KV427658">
    <property type="protein sequence ID" value="KZT01917.1"/>
    <property type="molecule type" value="Genomic_DNA"/>
</dbReference>
<feature type="region of interest" description="Disordered" evidence="1">
    <location>
        <begin position="94"/>
        <end position="119"/>
    </location>
</feature>
<sequence length="240" mass="26130">MPARSQPFRRLCCGGGITNSGEALVATVSPPCTGDVDRPSSALLSPLSLVEIGTTQSTWGDKLLFPTIVVLCGRDSMDVFDATAASSVAWTTPQSLEKKHRGASTKSLDDAHLRDRQSYHTRVRLPATPSGHVEMGGASSSLVLVQDGSQLLDFPTAHAWSCKSGGNFIPSVDASQRLKRSRLKTQQEHESIQVKDRTRDTARIGIRGRVLVTCDVTVRRSIDRKRMHKAQNSKLSTSYE</sequence>
<organism evidence="2 3">
    <name type="scientific">Laetiporus sulphureus 93-53</name>
    <dbReference type="NCBI Taxonomy" id="1314785"/>
    <lineage>
        <taxon>Eukaryota</taxon>
        <taxon>Fungi</taxon>
        <taxon>Dikarya</taxon>
        <taxon>Basidiomycota</taxon>
        <taxon>Agaricomycotina</taxon>
        <taxon>Agaricomycetes</taxon>
        <taxon>Polyporales</taxon>
        <taxon>Laetiporus</taxon>
    </lineage>
</organism>
<proteinExistence type="predicted"/>
<feature type="compositionally biased region" description="Basic and acidic residues" evidence="1">
    <location>
        <begin position="107"/>
        <end position="118"/>
    </location>
</feature>
<dbReference type="AlphaFoldDB" id="A0A165BZ76"/>
<gene>
    <name evidence="2" type="ORF">LAESUDRAFT_717248</name>
</gene>
<keyword evidence="3" id="KW-1185">Reference proteome</keyword>
<dbReference type="InParanoid" id="A0A165BZ76"/>
<name>A0A165BZ76_9APHY</name>
<accession>A0A165BZ76</accession>
<dbReference type="Proteomes" id="UP000076871">
    <property type="component" value="Unassembled WGS sequence"/>
</dbReference>
<dbReference type="GeneID" id="63824340"/>
<protein>
    <submittedName>
        <fullName evidence="2">Uncharacterized protein</fullName>
    </submittedName>
</protein>
<evidence type="ECO:0000313" key="3">
    <source>
        <dbReference type="Proteomes" id="UP000076871"/>
    </source>
</evidence>